<evidence type="ECO:0000313" key="2">
    <source>
        <dbReference type="EMBL" id="KAK8787670.1"/>
    </source>
</evidence>
<dbReference type="EMBL" id="JARKHS020001577">
    <property type="protein sequence ID" value="KAK8787670.1"/>
    <property type="molecule type" value="Genomic_DNA"/>
</dbReference>
<evidence type="ECO:0000256" key="1">
    <source>
        <dbReference type="SAM" id="MobiDB-lite"/>
    </source>
</evidence>
<protein>
    <submittedName>
        <fullName evidence="2">Uncharacterized protein</fullName>
    </submittedName>
</protein>
<sequence>MHRSQRSVHQEAQTLCQMQVDWTCCWKLQGMLTVRVYRCVVPMNFLIHLISRLFSFAASQPTSTDEGHIQVARQDISSQPTPGHSAPQCSRQGLKPG</sequence>
<feature type="compositionally biased region" description="Polar residues" evidence="1">
    <location>
        <begin position="75"/>
        <end position="91"/>
    </location>
</feature>
<feature type="region of interest" description="Disordered" evidence="1">
    <location>
        <begin position="65"/>
        <end position="97"/>
    </location>
</feature>
<keyword evidence="3" id="KW-1185">Reference proteome</keyword>
<name>A0AAQ4FKJ1_AMBAM</name>
<comment type="caution">
    <text evidence="2">The sequence shown here is derived from an EMBL/GenBank/DDBJ whole genome shotgun (WGS) entry which is preliminary data.</text>
</comment>
<dbReference type="Proteomes" id="UP001321473">
    <property type="component" value="Unassembled WGS sequence"/>
</dbReference>
<reference evidence="2 3" key="1">
    <citation type="journal article" date="2023" name="Arcadia Sci">
        <title>De novo assembly of a long-read Amblyomma americanum tick genome.</title>
        <authorList>
            <person name="Chou S."/>
            <person name="Poskanzer K.E."/>
            <person name="Rollins M."/>
            <person name="Thuy-Boun P.S."/>
        </authorList>
    </citation>
    <scope>NUCLEOTIDE SEQUENCE [LARGE SCALE GENOMIC DNA]</scope>
    <source>
        <strain evidence="2">F_SG_1</strain>
        <tissue evidence="2">Salivary glands</tissue>
    </source>
</reference>
<gene>
    <name evidence="2" type="ORF">V5799_022554</name>
</gene>
<proteinExistence type="predicted"/>
<organism evidence="2 3">
    <name type="scientific">Amblyomma americanum</name>
    <name type="common">Lone star tick</name>
    <dbReference type="NCBI Taxonomy" id="6943"/>
    <lineage>
        <taxon>Eukaryota</taxon>
        <taxon>Metazoa</taxon>
        <taxon>Ecdysozoa</taxon>
        <taxon>Arthropoda</taxon>
        <taxon>Chelicerata</taxon>
        <taxon>Arachnida</taxon>
        <taxon>Acari</taxon>
        <taxon>Parasitiformes</taxon>
        <taxon>Ixodida</taxon>
        <taxon>Ixodoidea</taxon>
        <taxon>Ixodidae</taxon>
        <taxon>Amblyomminae</taxon>
        <taxon>Amblyomma</taxon>
    </lineage>
</organism>
<dbReference type="AlphaFoldDB" id="A0AAQ4FKJ1"/>
<evidence type="ECO:0000313" key="3">
    <source>
        <dbReference type="Proteomes" id="UP001321473"/>
    </source>
</evidence>
<accession>A0AAQ4FKJ1</accession>